<dbReference type="InterPro" id="IPR003653">
    <property type="entry name" value="Peptidase_C48_C"/>
</dbReference>
<reference evidence="6 7" key="1">
    <citation type="journal article" date="2013" name="PLoS Genet.">
        <title>Distinctive expansion of potential virulence genes in the genome of the oomycete fish pathogen Saprolegnia parasitica.</title>
        <authorList>
            <person name="Jiang R.H."/>
            <person name="de Bruijn I."/>
            <person name="Haas B.J."/>
            <person name="Belmonte R."/>
            <person name="Lobach L."/>
            <person name="Christie J."/>
            <person name="van den Ackerveken G."/>
            <person name="Bottin A."/>
            <person name="Bulone V."/>
            <person name="Diaz-Moreno S.M."/>
            <person name="Dumas B."/>
            <person name="Fan L."/>
            <person name="Gaulin E."/>
            <person name="Govers F."/>
            <person name="Grenville-Briggs L.J."/>
            <person name="Horner N.R."/>
            <person name="Levin J.Z."/>
            <person name="Mammella M."/>
            <person name="Meijer H.J."/>
            <person name="Morris P."/>
            <person name="Nusbaum C."/>
            <person name="Oome S."/>
            <person name="Phillips A.J."/>
            <person name="van Rooyen D."/>
            <person name="Rzeszutek E."/>
            <person name="Saraiva M."/>
            <person name="Secombes C.J."/>
            <person name="Seidl M.F."/>
            <person name="Snel B."/>
            <person name="Stassen J.H."/>
            <person name="Sykes S."/>
            <person name="Tripathy S."/>
            <person name="van den Berg H."/>
            <person name="Vega-Arreguin J.C."/>
            <person name="Wawra S."/>
            <person name="Young S.K."/>
            <person name="Zeng Q."/>
            <person name="Dieguez-Uribeondo J."/>
            <person name="Russ C."/>
            <person name="Tyler B.M."/>
            <person name="van West P."/>
        </authorList>
    </citation>
    <scope>NUCLEOTIDE SEQUENCE [LARGE SCALE GENOMIC DNA]</scope>
    <source>
        <strain evidence="6 7">CBS 223.65</strain>
    </source>
</reference>
<feature type="region of interest" description="Disordered" evidence="4">
    <location>
        <begin position="76"/>
        <end position="110"/>
    </location>
</feature>
<evidence type="ECO:0000256" key="2">
    <source>
        <dbReference type="ARBA" id="ARBA00022670"/>
    </source>
</evidence>
<dbReference type="EMBL" id="KK583192">
    <property type="protein sequence ID" value="KDO33560.1"/>
    <property type="molecule type" value="Genomic_DNA"/>
</dbReference>
<dbReference type="InterPro" id="IPR038765">
    <property type="entry name" value="Papain-like_cys_pep_sf"/>
</dbReference>
<evidence type="ECO:0000259" key="5">
    <source>
        <dbReference type="PROSITE" id="PS50600"/>
    </source>
</evidence>
<feature type="compositionally biased region" description="Basic and acidic residues" evidence="4">
    <location>
        <begin position="206"/>
        <end position="219"/>
    </location>
</feature>
<dbReference type="PROSITE" id="PS50600">
    <property type="entry name" value="ULP_PROTEASE"/>
    <property type="match status" value="1"/>
</dbReference>
<dbReference type="GeneID" id="24140619"/>
<dbReference type="RefSeq" id="XP_012195618.1">
    <property type="nucleotide sequence ID" value="XM_012340228.1"/>
</dbReference>
<evidence type="ECO:0000256" key="3">
    <source>
        <dbReference type="ARBA" id="ARBA00022801"/>
    </source>
</evidence>
<dbReference type="PANTHER" id="PTHR47764">
    <property type="entry name" value="UBIQUITIN-LIKE-SPECIFIC PROTEASE 2B-RELATED"/>
    <property type="match status" value="1"/>
</dbReference>
<accession>A0A067CWC7</accession>
<comment type="similarity">
    <text evidence="1">Belongs to the peptidase C48 family.</text>
</comment>
<feature type="region of interest" description="Disordered" evidence="4">
    <location>
        <begin position="741"/>
        <end position="821"/>
    </location>
</feature>
<feature type="compositionally biased region" description="Basic and acidic residues" evidence="4">
    <location>
        <begin position="76"/>
        <end position="92"/>
    </location>
</feature>
<evidence type="ECO:0000313" key="6">
    <source>
        <dbReference type="EMBL" id="KDO33560.1"/>
    </source>
</evidence>
<organism evidence="6 7">
    <name type="scientific">Saprolegnia parasitica (strain CBS 223.65)</name>
    <dbReference type="NCBI Taxonomy" id="695850"/>
    <lineage>
        <taxon>Eukaryota</taxon>
        <taxon>Sar</taxon>
        <taxon>Stramenopiles</taxon>
        <taxon>Oomycota</taxon>
        <taxon>Saprolegniomycetes</taxon>
        <taxon>Saprolegniales</taxon>
        <taxon>Saprolegniaceae</taxon>
        <taxon>Saprolegnia</taxon>
    </lineage>
</organism>
<dbReference type="AlphaFoldDB" id="A0A067CWC7"/>
<feature type="region of interest" description="Disordered" evidence="4">
    <location>
        <begin position="265"/>
        <end position="294"/>
    </location>
</feature>
<feature type="compositionally biased region" description="Basic residues" evidence="4">
    <location>
        <begin position="458"/>
        <end position="471"/>
    </location>
</feature>
<feature type="region of interest" description="Disordered" evidence="4">
    <location>
        <begin position="29"/>
        <end position="57"/>
    </location>
</feature>
<proteinExistence type="inferred from homology"/>
<feature type="domain" description="Ubiquitin-like protease family profile" evidence="5">
    <location>
        <begin position="489"/>
        <end position="664"/>
    </location>
</feature>
<evidence type="ECO:0000256" key="1">
    <source>
        <dbReference type="ARBA" id="ARBA00005234"/>
    </source>
</evidence>
<keyword evidence="2" id="KW-0645">Protease</keyword>
<dbReference type="OrthoDB" id="76387at2759"/>
<keyword evidence="7" id="KW-1185">Reference proteome</keyword>
<sequence length="821" mass="90815">MDDRIDGDVPAWRPASAGKLRASFLRDVDQVETPDKGSKKRYGLASRSTTTTASHIPKSMAYEPLTRKMVRTKPLHETEEAKLKKRERRWDNETPTSCFDPSPAKPDRPVYSTTRAIMKPRLAMEQVNRQRSKTVPSRIVPGQAIMGSSTPSSTTPKYSGKISGSLAEYATKPAMRPVFSTATTSSVLERATNGYYASMRDELQEDAPPKKRPCLDNKPKAAAPVDEWRSKHKTSGLYERRRPPVASFSSPLALKCLPTVKPFASTRAPTKSSGSADKPISFSSDEDEEGYDAEAKAPPVVHELAPLACASLNVGANEILSIELRLEEKYLTWSDSQLYVSQIAQLLVFVSMTPEVPSFLAISATRNNVFRLDAAKYIVAIPRDADDLLPFYNAFKRRFPHVVARKIQLISQAQKCLVDVAAWRDGATPRRPERQQLRSATPSSKQSVASLPPQTTTKPRKTRQSGRRPRVASKVVVVYPLPPANLDVISITEEDLDRLEPEVYLNDNLIDFYFKWLQAGPCASTKPYCLCFGALFFPALTTGGSVTSWYSYDDLFSKEVIVVPINIRNHWSLVVIFNPGMAAVPKVDRRLPPVLTLLDSMSGAHRRGEVWSPLLSYLGAVFTKKHGNDDGWDPSAFARVVVKAPQQINSYDCGVHMLLSAHMLLDAYDGLRGQRTDFGVDDSMVEAKLSNLIRSDTYDAATVEATRMSMRTTLDDLARQYEQIKATKTLNTEELQQLSISSVEEEASSETDVADKVPAETDDDDEIASTAVAEDPDEESQMDPPSDAANVPESPDSGTEAPKPANAPDYPPPRRPTTTLR</sequence>
<dbReference type="Proteomes" id="UP000030745">
    <property type="component" value="Unassembled WGS sequence"/>
</dbReference>
<feature type="compositionally biased region" description="Polar residues" evidence="4">
    <location>
        <begin position="437"/>
        <end position="449"/>
    </location>
</feature>
<keyword evidence="3" id="KW-0378">Hydrolase</keyword>
<dbReference type="KEGG" id="spar:SPRG_19192"/>
<dbReference type="Pfam" id="PF02902">
    <property type="entry name" value="Peptidase_C48"/>
    <property type="match status" value="1"/>
</dbReference>
<dbReference type="GO" id="GO:0006508">
    <property type="term" value="P:proteolysis"/>
    <property type="evidence" value="ECO:0007669"/>
    <property type="project" value="UniProtKB-KW"/>
</dbReference>
<evidence type="ECO:0000256" key="4">
    <source>
        <dbReference type="SAM" id="MobiDB-lite"/>
    </source>
</evidence>
<protein>
    <recommendedName>
        <fullName evidence="5">Ubiquitin-like protease family profile domain-containing protein</fullName>
    </recommendedName>
</protein>
<feature type="region of interest" description="Disordered" evidence="4">
    <location>
        <begin position="429"/>
        <end position="471"/>
    </location>
</feature>
<dbReference type="STRING" id="695850.A0A067CWC7"/>
<dbReference type="PANTHER" id="PTHR47764:SF2">
    <property type="entry name" value="UBIQUITIN-LIKE PROTEASE FAMILY PROFILE DOMAIN-CONTAINING PROTEIN"/>
    <property type="match status" value="1"/>
</dbReference>
<dbReference type="GO" id="GO:0008234">
    <property type="term" value="F:cysteine-type peptidase activity"/>
    <property type="evidence" value="ECO:0007669"/>
    <property type="project" value="InterPro"/>
</dbReference>
<dbReference type="SUPFAM" id="SSF54001">
    <property type="entry name" value="Cysteine proteinases"/>
    <property type="match status" value="1"/>
</dbReference>
<dbReference type="Gene3D" id="3.40.395.10">
    <property type="entry name" value="Adenoviral Proteinase, Chain A"/>
    <property type="match status" value="1"/>
</dbReference>
<name>A0A067CWC7_SAPPC</name>
<feature type="region of interest" description="Disordered" evidence="4">
    <location>
        <begin position="206"/>
        <end position="228"/>
    </location>
</feature>
<dbReference type="VEuPathDB" id="FungiDB:SPRG_19192"/>
<gene>
    <name evidence="6" type="ORF">SPRG_19192</name>
</gene>
<evidence type="ECO:0000313" key="7">
    <source>
        <dbReference type="Proteomes" id="UP000030745"/>
    </source>
</evidence>
<dbReference type="OMA" id="PINIRNH"/>